<dbReference type="Proteomes" id="UP000007041">
    <property type="component" value="Chromosome"/>
</dbReference>
<sequence>MLNSIAYNISEGTKSLWRNRGMSVASIASVAASLFVLGIVLSIVININNFAIIAQKQFDNIQIFLVDEMQADDIARFKRKIENIPGVSKVDFESKDMAMEKLKDRWEDDAYLLDGLENPLQNSMIIELTNISLADEVVKQIQDDDYIDSISYYKDVIDKMLTISRIISTAGLAIILLLSIVSLFIIANTIKIALYARKREINIMKYIGATNWFIRWPFIIEGMTLGFLGAAIALGSVYVLYGFIFSKLSSEAYSLIGGYLLPISTIFDNIAIIFASMGIGIGVLGSLVSLRRYLKV</sequence>
<proteinExistence type="inferred from homology"/>
<evidence type="ECO:0000313" key="14">
    <source>
        <dbReference type="EMBL" id="CBH22204.1"/>
    </source>
</evidence>
<dbReference type="NCBIfam" id="NF038347">
    <property type="entry name" value="FtsX_Gpos"/>
    <property type="match status" value="1"/>
</dbReference>
<evidence type="ECO:0000259" key="12">
    <source>
        <dbReference type="Pfam" id="PF02687"/>
    </source>
</evidence>
<dbReference type="STRING" id="1511.CLOST_2084"/>
<evidence type="ECO:0000256" key="6">
    <source>
        <dbReference type="ARBA" id="ARBA00022692"/>
    </source>
</evidence>
<organism evidence="14 15">
    <name type="scientific">Acetoanaerobium sticklandii (strain ATCC 12662 / DSM 519 / JCM 1433 / CCUG 9281 / NCIMB 10654 / HF)</name>
    <name type="common">Clostridium sticklandii</name>
    <dbReference type="NCBI Taxonomy" id="499177"/>
    <lineage>
        <taxon>Bacteria</taxon>
        <taxon>Bacillati</taxon>
        <taxon>Bacillota</taxon>
        <taxon>Clostridia</taxon>
        <taxon>Peptostreptococcales</taxon>
        <taxon>Filifactoraceae</taxon>
        <taxon>Acetoanaerobium</taxon>
    </lineage>
</organism>
<dbReference type="PANTHER" id="PTHR47755">
    <property type="entry name" value="CELL DIVISION PROTEIN FTSX"/>
    <property type="match status" value="1"/>
</dbReference>
<evidence type="ECO:0000256" key="8">
    <source>
        <dbReference type="ARBA" id="ARBA00023136"/>
    </source>
</evidence>
<dbReference type="HOGENOM" id="CLU_073546_2_2_9"/>
<comment type="subcellular location">
    <subcellularLocation>
        <location evidence="1">Cell membrane</location>
        <topology evidence="1">Multi-pass membrane protein</topology>
    </subcellularLocation>
</comment>
<reference evidence="15" key="1">
    <citation type="journal article" date="2010" name="BMC Genomics">
        <title>Clostridium sticklandii, a specialist in amino acid degradation:revisiting its metabolism through its genome sequence.</title>
        <authorList>
            <person name="Fonknechten N."/>
            <person name="Chaussonnerie S."/>
            <person name="Tricot S."/>
            <person name="Lajus A."/>
            <person name="Andreesen J.R."/>
            <person name="Perchat N."/>
            <person name="Pelletier E."/>
            <person name="Gouyvenoux M."/>
            <person name="Barbe V."/>
            <person name="Salanoubat M."/>
            <person name="Le Paslier D."/>
            <person name="Weissenbach J."/>
            <person name="Cohen G.N."/>
            <person name="Kreimeyer A."/>
        </authorList>
    </citation>
    <scope>NUCLEOTIDE SEQUENCE [LARGE SCALE GENOMIC DNA]</scope>
    <source>
        <strain evidence="15">ATCC 12662 / DSM 519 / JCM 1433 / CCUG 9281 / NCIMB 10654 / HF</strain>
    </source>
</reference>
<evidence type="ECO:0000256" key="9">
    <source>
        <dbReference type="ARBA" id="ARBA00023306"/>
    </source>
</evidence>
<dbReference type="Pfam" id="PF02687">
    <property type="entry name" value="FtsX"/>
    <property type="match status" value="1"/>
</dbReference>
<keyword evidence="6 11" id="KW-0812">Transmembrane</keyword>
<dbReference type="KEGG" id="cst:CLOST_2084"/>
<comment type="similarity">
    <text evidence="2 10">Belongs to the ABC-4 integral membrane protein family. FtsX subfamily.</text>
</comment>
<dbReference type="PIRSF" id="PIRSF003097">
    <property type="entry name" value="FtsX"/>
    <property type="match status" value="1"/>
</dbReference>
<dbReference type="InterPro" id="IPR058204">
    <property type="entry name" value="FtsX_firmicutes-type"/>
</dbReference>
<evidence type="ECO:0000256" key="10">
    <source>
        <dbReference type="PIRNR" id="PIRNR003097"/>
    </source>
</evidence>
<dbReference type="eggNOG" id="COG2177">
    <property type="taxonomic scope" value="Bacteria"/>
</dbReference>
<evidence type="ECO:0000259" key="13">
    <source>
        <dbReference type="Pfam" id="PF18075"/>
    </source>
</evidence>
<dbReference type="EMBL" id="FP565809">
    <property type="protein sequence ID" value="CBH22204.1"/>
    <property type="molecule type" value="Genomic_DNA"/>
</dbReference>
<keyword evidence="4 10" id="KW-1003">Cell membrane</keyword>
<evidence type="ECO:0000256" key="3">
    <source>
        <dbReference type="ARBA" id="ARBA00021907"/>
    </source>
</evidence>
<dbReference type="AlphaFoldDB" id="E3PTK0"/>
<dbReference type="InterPro" id="IPR003838">
    <property type="entry name" value="ABC3_permease_C"/>
</dbReference>
<feature type="transmembrane region" description="Helical" evidence="11">
    <location>
        <begin position="170"/>
        <end position="196"/>
    </location>
</feature>
<dbReference type="PANTHER" id="PTHR47755:SF1">
    <property type="entry name" value="CELL DIVISION PROTEIN FTSX"/>
    <property type="match status" value="1"/>
</dbReference>
<dbReference type="GO" id="GO:0005886">
    <property type="term" value="C:plasma membrane"/>
    <property type="evidence" value="ECO:0007669"/>
    <property type="project" value="UniProtKB-SubCell"/>
</dbReference>
<protein>
    <recommendedName>
        <fullName evidence="3 10">Cell division protein FtsX</fullName>
    </recommendedName>
</protein>
<feature type="domain" description="ABC3 transporter permease C-terminal" evidence="12">
    <location>
        <begin position="173"/>
        <end position="295"/>
    </location>
</feature>
<dbReference type="InterPro" id="IPR040690">
    <property type="entry name" value="FtsX_ECD"/>
</dbReference>
<evidence type="ECO:0000313" key="15">
    <source>
        <dbReference type="Proteomes" id="UP000007041"/>
    </source>
</evidence>
<comment type="function">
    <text evidence="10">Part of the ABC transporter FtsEX involved in asymmetric cellular division facilitating the initiation of sporulation.</text>
</comment>
<dbReference type="InterPro" id="IPR004513">
    <property type="entry name" value="FtsX"/>
</dbReference>
<keyword evidence="15" id="KW-1185">Reference proteome</keyword>
<keyword evidence="9 10" id="KW-0131">Cell cycle</keyword>
<gene>
    <name evidence="14" type="primary">ftsX</name>
    <name evidence="14" type="ordered locus">CLOST_2084</name>
</gene>
<keyword evidence="7 11" id="KW-1133">Transmembrane helix</keyword>
<accession>E3PTK0</accession>
<evidence type="ECO:0000256" key="2">
    <source>
        <dbReference type="ARBA" id="ARBA00007379"/>
    </source>
</evidence>
<keyword evidence="5 10" id="KW-0132">Cell division</keyword>
<evidence type="ECO:0000256" key="4">
    <source>
        <dbReference type="ARBA" id="ARBA00022475"/>
    </source>
</evidence>
<dbReference type="Pfam" id="PF18075">
    <property type="entry name" value="FtsX_ECD"/>
    <property type="match status" value="1"/>
</dbReference>
<evidence type="ECO:0000256" key="5">
    <source>
        <dbReference type="ARBA" id="ARBA00022618"/>
    </source>
</evidence>
<feature type="transmembrane region" description="Helical" evidence="11">
    <location>
        <begin position="21"/>
        <end position="45"/>
    </location>
</feature>
<name>E3PTK0_ACESD</name>
<evidence type="ECO:0000256" key="1">
    <source>
        <dbReference type="ARBA" id="ARBA00004651"/>
    </source>
</evidence>
<feature type="domain" description="FtsX extracellular" evidence="13">
    <location>
        <begin position="61"/>
        <end position="150"/>
    </location>
</feature>
<keyword evidence="8 10" id="KW-0472">Membrane</keyword>
<feature type="transmembrane region" description="Helical" evidence="11">
    <location>
        <begin position="266"/>
        <end position="290"/>
    </location>
</feature>
<dbReference type="Gene3D" id="3.30.70.3040">
    <property type="match status" value="1"/>
</dbReference>
<evidence type="ECO:0000256" key="7">
    <source>
        <dbReference type="ARBA" id="ARBA00022989"/>
    </source>
</evidence>
<evidence type="ECO:0000256" key="11">
    <source>
        <dbReference type="SAM" id="Phobius"/>
    </source>
</evidence>
<feature type="transmembrane region" description="Helical" evidence="11">
    <location>
        <begin position="225"/>
        <end position="246"/>
    </location>
</feature>
<dbReference type="GO" id="GO:0051301">
    <property type="term" value="P:cell division"/>
    <property type="evidence" value="ECO:0007669"/>
    <property type="project" value="UniProtKB-KW"/>
</dbReference>